<dbReference type="NCBIfam" id="TIGR02436">
    <property type="entry name" value="four helix bundle protein"/>
    <property type="match status" value="1"/>
</dbReference>
<name>A0A928YPR4_9SPHI</name>
<dbReference type="AlphaFoldDB" id="A0A928YPR4"/>
<dbReference type="InterPro" id="IPR012657">
    <property type="entry name" value="23S_rRNA-intervening_sequence"/>
</dbReference>
<gene>
    <name evidence="1" type="ORF">C4F49_05740</name>
</gene>
<keyword evidence="2" id="KW-1185">Reference proteome</keyword>
<dbReference type="Pfam" id="PF05635">
    <property type="entry name" value="23S_rRNA_IVP"/>
    <property type="match status" value="1"/>
</dbReference>
<organism evidence="1 2">
    <name type="scientific">Sphingobacterium hungaricum</name>
    <dbReference type="NCBI Taxonomy" id="2082723"/>
    <lineage>
        <taxon>Bacteria</taxon>
        <taxon>Pseudomonadati</taxon>
        <taxon>Bacteroidota</taxon>
        <taxon>Sphingobacteriia</taxon>
        <taxon>Sphingobacteriales</taxon>
        <taxon>Sphingobacteriaceae</taxon>
        <taxon>Sphingobacterium</taxon>
    </lineage>
</organism>
<comment type="caution">
    <text evidence="1">The sequence shown here is derived from an EMBL/GenBank/DDBJ whole genome shotgun (WGS) entry which is preliminary data.</text>
</comment>
<dbReference type="PANTHER" id="PTHR38471">
    <property type="entry name" value="FOUR HELIX BUNDLE PROTEIN"/>
    <property type="match status" value="1"/>
</dbReference>
<dbReference type="Gene3D" id="1.20.1440.60">
    <property type="entry name" value="23S rRNA-intervening sequence"/>
    <property type="match status" value="1"/>
</dbReference>
<dbReference type="EMBL" id="PRDK01000003">
    <property type="protein sequence ID" value="MBE8713174.1"/>
    <property type="molecule type" value="Genomic_DNA"/>
</dbReference>
<dbReference type="CDD" id="cd16377">
    <property type="entry name" value="23S_rRNA_IVP_like"/>
    <property type="match status" value="1"/>
</dbReference>
<dbReference type="Proteomes" id="UP000616201">
    <property type="component" value="Unassembled WGS sequence"/>
</dbReference>
<proteinExistence type="predicted"/>
<dbReference type="PANTHER" id="PTHR38471:SF2">
    <property type="entry name" value="FOUR HELIX BUNDLE PROTEIN"/>
    <property type="match status" value="1"/>
</dbReference>
<accession>A0A928YPR4</accession>
<dbReference type="SUPFAM" id="SSF158446">
    <property type="entry name" value="IVS-encoded protein-like"/>
    <property type="match status" value="1"/>
</dbReference>
<evidence type="ECO:0000313" key="2">
    <source>
        <dbReference type="Proteomes" id="UP000616201"/>
    </source>
</evidence>
<reference evidence="1" key="1">
    <citation type="submission" date="2018-02" db="EMBL/GenBank/DDBJ databases">
        <authorList>
            <person name="Vasarhelyi B.M."/>
            <person name="Deshmukh S."/>
            <person name="Balint B."/>
            <person name="Kukolya J."/>
        </authorList>
    </citation>
    <scope>NUCLEOTIDE SEQUENCE</scope>
    <source>
        <strain evidence="1">KB22</strain>
    </source>
</reference>
<dbReference type="InterPro" id="IPR036583">
    <property type="entry name" value="23S_rRNA_IVS_sf"/>
</dbReference>
<protein>
    <submittedName>
        <fullName evidence="1">Diversity-generating retroelement protein bAvd family protein</fullName>
    </submittedName>
</protein>
<sequence length="119" mass="13702">MHNFRNLEIWKDGMEVATMVYQLTMAFPSDEKFGLVNQLRRCAVSIPSNIAEGCSRSSDKELAHFIKIALGSTFEMETQLILSKQLHFSNEKDLDEIINKVVIIQKRITNFLKTLEPKQ</sequence>
<evidence type="ECO:0000313" key="1">
    <source>
        <dbReference type="EMBL" id="MBE8713174.1"/>
    </source>
</evidence>